<organism evidence="1 2">
    <name type="scientific">Ramlibacter aurantiacus</name>
    <dbReference type="NCBI Taxonomy" id="2801330"/>
    <lineage>
        <taxon>Bacteria</taxon>
        <taxon>Pseudomonadati</taxon>
        <taxon>Pseudomonadota</taxon>
        <taxon>Betaproteobacteria</taxon>
        <taxon>Burkholderiales</taxon>
        <taxon>Comamonadaceae</taxon>
        <taxon>Ramlibacter</taxon>
    </lineage>
</organism>
<gene>
    <name evidence="1" type="ORF">JI739_22630</name>
</gene>
<evidence type="ECO:0000313" key="1">
    <source>
        <dbReference type="EMBL" id="MBL0423149.1"/>
    </source>
</evidence>
<dbReference type="Proteomes" id="UP000613011">
    <property type="component" value="Unassembled WGS sequence"/>
</dbReference>
<evidence type="ECO:0008006" key="3">
    <source>
        <dbReference type="Google" id="ProtNLM"/>
    </source>
</evidence>
<name>A0A936ZZ63_9BURK</name>
<dbReference type="AlphaFoldDB" id="A0A936ZZ63"/>
<protein>
    <recommendedName>
        <fullName evidence="3">Lipoprotein</fullName>
    </recommendedName>
</protein>
<accession>A0A936ZZ63</accession>
<reference evidence="1" key="1">
    <citation type="submission" date="2021-01" db="EMBL/GenBank/DDBJ databases">
        <title>Ramlibacter sp. strain AW1 16S ribosomal RNA gene Genome sequencing and assembly.</title>
        <authorList>
            <person name="Kang M."/>
        </authorList>
    </citation>
    <scope>NUCLEOTIDE SEQUENCE</scope>
    <source>
        <strain evidence="1">AW1</strain>
    </source>
</reference>
<sequence>MSRRKLLGQVAGLVGALLLSGCSGAYLLRPAPEMTGIRMTSAKVVWNDSTAFDLPVYTSVAVRGPVSQSTVPTISDRDARQTRSRGKAVLDAFRKDAVPMMEAALLARDIPVGFQTVVELKPLSITVLQHNGAVTVRMEVIVTQTGAAPWRMTVECGNLAEGAYWNVFRPHGIGDEVDVDLSKLVAAFTSTTAAQMRLAGWFL</sequence>
<comment type="caution">
    <text evidence="1">The sequence shown here is derived from an EMBL/GenBank/DDBJ whole genome shotgun (WGS) entry which is preliminary data.</text>
</comment>
<proteinExistence type="predicted"/>
<dbReference type="EMBL" id="JAEQNA010000012">
    <property type="protein sequence ID" value="MBL0423149.1"/>
    <property type="molecule type" value="Genomic_DNA"/>
</dbReference>
<dbReference type="PROSITE" id="PS51257">
    <property type="entry name" value="PROKAR_LIPOPROTEIN"/>
    <property type="match status" value="1"/>
</dbReference>
<keyword evidence="2" id="KW-1185">Reference proteome</keyword>
<evidence type="ECO:0000313" key="2">
    <source>
        <dbReference type="Proteomes" id="UP000613011"/>
    </source>
</evidence>
<dbReference type="RefSeq" id="WP_201686291.1">
    <property type="nucleotide sequence ID" value="NZ_JAEQNA010000012.1"/>
</dbReference>